<evidence type="ECO:0000313" key="4">
    <source>
        <dbReference type="Proteomes" id="UP000295453"/>
    </source>
</evidence>
<dbReference type="OrthoDB" id="5241786at2"/>
<proteinExistence type="predicted"/>
<evidence type="ECO:0000313" key="3">
    <source>
        <dbReference type="EMBL" id="TCJ30442.1"/>
    </source>
</evidence>
<dbReference type="Pfam" id="PF17957">
    <property type="entry name" value="Big_7"/>
    <property type="match status" value="2"/>
</dbReference>
<accession>A0A4V2NZV0</accession>
<feature type="chain" id="PRO_5020568194" evidence="2">
    <location>
        <begin position="31"/>
        <end position="596"/>
    </location>
</feature>
<evidence type="ECO:0000256" key="1">
    <source>
        <dbReference type="SAM" id="MobiDB-lite"/>
    </source>
</evidence>
<dbReference type="RefSeq" id="WP_131581942.1">
    <property type="nucleotide sequence ID" value="NZ_SJZJ01000004.1"/>
</dbReference>
<protein>
    <submittedName>
        <fullName evidence="3">Signal peptidase I</fullName>
    </submittedName>
</protein>
<dbReference type="InterPro" id="IPR013783">
    <property type="entry name" value="Ig-like_fold"/>
</dbReference>
<keyword evidence="2" id="KW-0732">Signal</keyword>
<name>A0A4V2NZV0_9ACTN</name>
<dbReference type="Gene3D" id="2.60.40.10">
    <property type="entry name" value="Immunoglobulins"/>
    <property type="match status" value="3"/>
</dbReference>
<gene>
    <name evidence="3" type="ORF">EPD65_04385</name>
</gene>
<feature type="compositionally biased region" description="Low complexity" evidence="1">
    <location>
        <begin position="574"/>
        <end position="584"/>
    </location>
</feature>
<reference evidence="3 4" key="1">
    <citation type="submission" date="2019-03" db="EMBL/GenBank/DDBJ databases">
        <authorList>
            <person name="Kim M.K.M."/>
        </authorList>
    </citation>
    <scope>NUCLEOTIDE SEQUENCE [LARGE SCALE GENOMIC DNA]</scope>
    <source>
        <strain evidence="3 4">18JY15-6</strain>
    </source>
</reference>
<sequence>MHRILTLVALLSLALAATFGMPATSGATYAASSAATASVQAASDWTPPTASLADPGSPVKDTVTLTATASDAESGVASVVFEALPNGGAWTTLCTATTAPYTCSWNTKAIADGGWTLRARATDNAGYVSAWSSVSTVVANNLLVVLDNPGDTLRGNVPLSAHVYNAGLLSLTTRIEYSVAGADNWKTACSGLGSTLSCSWASTGVTSQDYDFRAVAIVGVSTYTSAVWTDITVDNVAPNVTMTDPGTPLRGTVTLAATASDAGSGLASVTFQYAVSGGSTWTTACTSGDTATCRWSSTAVADATYSFRAVAADLAGNTTTSTAIANRVVDNTVTSVSVEDPGAFLSGTVTINANASSTAGIVNVKIQRATSGGSTWTDLCTDTTAPYSCSWVTTGVADGLYDLRAVALDGHTTSTISSVVSSRRVDNSPFRAYDVQAVNGGASAGKLDAGDQLQLTYSGLLQTGSISTGWTGGSLAVQLRLRDGNVLGLGNKGDTVDVLRSGVVLPLGSVNLKDEYIKSNKTITFNATLTATTVTVNGAPATEVIVTLGTVASGSGLRGGNPNAMVWMPSTSATSTTGSSCAATPVSETGAVDRDF</sequence>
<dbReference type="GO" id="GO:0005975">
    <property type="term" value="P:carbohydrate metabolic process"/>
    <property type="evidence" value="ECO:0007669"/>
    <property type="project" value="UniProtKB-ARBA"/>
</dbReference>
<evidence type="ECO:0000256" key="2">
    <source>
        <dbReference type="SAM" id="SignalP"/>
    </source>
</evidence>
<keyword evidence="4" id="KW-1185">Reference proteome</keyword>
<comment type="caution">
    <text evidence="3">The sequence shown here is derived from an EMBL/GenBank/DDBJ whole genome shotgun (WGS) entry which is preliminary data.</text>
</comment>
<feature type="signal peptide" evidence="2">
    <location>
        <begin position="1"/>
        <end position="30"/>
    </location>
</feature>
<feature type="region of interest" description="Disordered" evidence="1">
    <location>
        <begin position="574"/>
        <end position="596"/>
    </location>
</feature>
<dbReference type="AlphaFoldDB" id="A0A4V2NZV0"/>
<dbReference type="Proteomes" id="UP000295453">
    <property type="component" value="Unassembled WGS sequence"/>
</dbReference>
<dbReference type="EMBL" id="SJZJ01000004">
    <property type="protein sequence ID" value="TCJ30442.1"/>
    <property type="molecule type" value="Genomic_DNA"/>
</dbReference>
<organism evidence="3 4">
    <name type="scientific">Nocardioides jejuensis</name>
    <dbReference type="NCBI Taxonomy" id="2502782"/>
    <lineage>
        <taxon>Bacteria</taxon>
        <taxon>Bacillati</taxon>
        <taxon>Actinomycetota</taxon>
        <taxon>Actinomycetes</taxon>
        <taxon>Propionibacteriales</taxon>
        <taxon>Nocardioidaceae</taxon>
        <taxon>Nocardioides</taxon>
    </lineage>
</organism>